<dbReference type="AlphaFoldDB" id="A0A4V2K985"/>
<proteinExistence type="predicted"/>
<feature type="region of interest" description="Disordered" evidence="1">
    <location>
        <begin position="35"/>
        <end position="63"/>
    </location>
</feature>
<sequence>MPSYSPLLDMSTRRIPADQWLLFRKVLRAHHTTDHHLSNSCAPDKGKHNALTISRQLRRRSTT</sequence>
<gene>
    <name evidence="2" type="ORF">BD310DRAFT_918289</name>
</gene>
<evidence type="ECO:0000313" key="2">
    <source>
        <dbReference type="EMBL" id="TBU62848.1"/>
    </source>
</evidence>
<evidence type="ECO:0000313" key="3">
    <source>
        <dbReference type="Proteomes" id="UP000292082"/>
    </source>
</evidence>
<accession>A0A4V2K985</accession>
<keyword evidence="3" id="KW-1185">Reference proteome</keyword>
<organism evidence="2 3">
    <name type="scientific">Dichomitus squalens</name>
    <dbReference type="NCBI Taxonomy" id="114155"/>
    <lineage>
        <taxon>Eukaryota</taxon>
        <taxon>Fungi</taxon>
        <taxon>Dikarya</taxon>
        <taxon>Basidiomycota</taxon>
        <taxon>Agaricomycotina</taxon>
        <taxon>Agaricomycetes</taxon>
        <taxon>Polyporales</taxon>
        <taxon>Polyporaceae</taxon>
        <taxon>Dichomitus</taxon>
    </lineage>
</organism>
<dbReference type="Proteomes" id="UP000292082">
    <property type="component" value="Unassembled WGS sequence"/>
</dbReference>
<reference evidence="2 3" key="1">
    <citation type="submission" date="2019-01" db="EMBL/GenBank/DDBJ databases">
        <title>Draft genome sequences of three monokaryotic isolates of the white-rot basidiomycete fungus Dichomitus squalens.</title>
        <authorList>
            <consortium name="DOE Joint Genome Institute"/>
            <person name="Lopez S.C."/>
            <person name="Andreopoulos B."/>
            <person name="Pangilinan J."/>
            <person name="Lipzen A."/>
            <person name="Riley R."/>
            <person name="Ahrendt S."/>
            <person name="Ng V."/>
            <person name="Barry K."/>
            <person name="Daum C."/>
            <person name="Grigoriev I.V."/>
            <person name="Hilden K.S."/>
            <person name="Makela M.R."/>
            <person name="de Vries R.P."/>
        </authorList>
    </citation>
    <scope>NUCLEOTIDE SEQUENCE [LARGE SCALE GENOMIC DNA]</scope>
    <source>
        <strain evidence="2 3">CBS 464.89</strain>
    </source>
</reference>
<dbReference type="EMBL" id="ML145092">
    <property type="protein sequence ID" value="TBU62848.1"/>
    <property type="molecule type" value="Genomic_DNA"/>
</dbReference>
<evidence type="ECO:0000256" key="1">
    <source>
        <dbReference type="SAM" id="MobiDB-lite"/>
    </source>
</evidence>
<name>A0A4V2K985_9APHY</name>
<protein>
    <submittedName>
        <fullName evidence="2">Uncharacterized protein</fullName>
    </submittedName>
</protein>